<dbReference type="EMBL" id="CAHPSC010000039">
    <property type="protein sequence ID" value="CAB5699178.1"/>
    <property type="molecule type" value="Genomic_DNA"/>
</dbReference>
<dbReference type="InterPro" id="IPR036390">
    <property type="entry name" value="WH_DNA-bd_sf"/>
</dbReference>
<proteinExistence type="inferred from homology"/>
<dbReference type="InterPro" id="IPR000847">
    <property type="entry name" value="LysR_HTH_N"/>
</dbReference>
<name>A0AA35DAH8_9BURK</name>
<evidence type="ECO:0000256" key="4">
    <source>
        <dbReference type="ARBA" id="ARBA00023163"/>
    </source>
</evidence>
<dbReference type="Gene3D" id="1.10.10.10">
    <property type="entry name" value="Winged helix-like DNA-binding domain superfamily/Winged helix DNA-binding domain"/>
    <property type="match status" value="1"/>
</dbReference>
<gene>
    <name evidence="6" type="primary">qseD</name>
    <name evidence="6" type="ORF">GHA_02608</name>
</gene>
<dbReference type="PANTHER" id="PTHR30126:SF2">
    <property type="entry name" value="HTH-TYPE TRANSCRIPTIONAL REGULATOR YJIE"/>
    <property type="match status" value="1"/>
</dbReference>
<evidence type="ECO:0000256" key="2">
    <source>
        <dbReference type="ARBA" id="ARBA00023015"/>
    </source>
</evidence>
<dbReference type="GO" id="GO:0003700">
    <property type="term" value="F:DNA-binding transcription factor activity"/>
    <property type="evidence" value="ECO:0007669"/>
    <property type="project" value="InterPro"/>
</dbReference>
<dbReference type="InterPro" id="IPR036388">
    <property type="entry name" value="WH-like_DNA-bd_sf"/>
</dbReference>
<dbReference type="Pfam" id="PF00126">
    <property type="entry name" value="HTH_1"/>
    <property type="match status" value="1"/>
</dbReference>
<dbReference type="Proteomes" id="UP000834458">
    <property type="component" value="Unassembled WGS sequence"/>
</dbReference>
<dbReference type="Pfam" id="PF03466">
    <property type="entry name" value="LysR_substrate"/>
    <property type="match status" value="1"/>
</dbReference>
<evidence type="ECO:0000313" key="6">
    <source>
        <dbReference type="EMBL" id="CAB5699178.1"/>
    </source>
</evidence>
<dbReference type="Gene3D" id="3.40.190.10">
    <property type="entry name" value="Periplasmic binding protein-like II"/>
    <property type="match status" value="2"/>
</dbReference>
<comment type="caution">
    <text evidence="6">The sequence shown here is derived from an EMBL/GenBank/DDBJ whole genome shotgun (WGS) entry which is preliminary data.</text>
</comment>
<dbReference type="InterPro" id="IPR005119">
    <property type="entry name" value="LysR_subst-bd"/>
</dbReference>
<evidence type="ECO:0000313" key="7">
    <source>
        <dbReference type="Proteomes" id="UP000834458"/>
    </source>
</evidence>
<dbReference type="SUPFAM" id="SSF46785">
    <property type="entry name" value="Winged helix' DNA-binding domain"/>
    <property type="match status" value="1"/>
</dbReference>
<evidence type="ECO:0000256" key="3">
    <source>
        <dbReference type="ARBA" id="ARBA00023125"/>
    </source>
</evidence>
<keyword evidence="4" id="KW-0804">Transcription</keyword>
<dbReference type="PANTHER" id="PTHR30126">
    <property type="entry name" value="HTH-TYPE TRANSCRIPTIONAL REGULATOR"/>
    <property type="match status" value="1"/>
</dbReference>
<comment type="similarity">
    <text evidence="1">Belongs to the LysR transcriptional regulatory family.</text>
</comment>
<reference evidence="6" key="1">
    <citation type="submission" date="2020-05" db="EMBL/GenBank/DDBJ databases">
        <authorList>
            <person name="Delgado-Blas J."/>
        </authorList>
    </citation>
    <scope>NUCLEOTIDE SEQUENCE</scope>
    <source>
        <strain evidence="6">BB1454</strain>
    </source>
</reference>
<dbReference type="AlphaFoldDB" id="A0AA35DAH8"/>
<dbReference type="CDD" id="cd05466">
    <property type="entry name" value="PBP2_LTTR_substrate"/>
    <property type="match status" value="1"/>
</dbReference>
<sequence length="378" mass="41347">MNKSKANASAIPVLSVLCTHSRTLSPSTDGSENSKRIIETFAALGYAGGPRVSGYGKAIITGMETKWLEDFVSLAETRSFSRSAQLRHVTQPAFSRRIQALEAWAGTDLVDRSSYPTRLTSAGKTMYDQALEMLQSLQSTRSMLRAHASSDKGMVGFAVPHTLAFTFFPAWVSQVQEQFGSFKSRLIALNVHDAVMRLVEGGCDLLIAYHHSSQPFQLDMARYEMVRLGEELLAPYAKPDANGKPLFMLPGHASEPLPFLAYGPGAYLGRLTELLLKEASMPVHLERVYETDMAEGLKAMAIEGHGVAFLPYSAVRNELQSGRLVSAVPEGSQKFQLPMDVLAYREKPTGKDGAKSVVQALWSFLQSQAEGLEKAKAP</sequence>
<protein>
    <submittedName>
        <fullName evidence="6">Quorum-sensing regulator protein D</fullName>
    </submittedName>
</protein>
<dbReference type="PROSITE" id="PS50931">
    <property type="entry name" value="HTH_LYSR"/>
    <property type="match status" value="1"/>
</dbReference>
<dbReference type="GO" id="GO:0000976">
    <property type="term" value="F:transcription cis-regulatory region binding"/>
    <property type="evidence" value="ECO:0007669"/>
    <property type="project" value="TreeGrafter"/>
</dbReference>
<feature type="domain" description="HTH lysR-type" evidence="5">
    <location>
        <begin position="63"/>
        <end position="120"/>
    </location>
</feature>
<accession>A0AA35DAH8</accession>
<organism evidence="6 7">
    <name type="scientific">Comamonas aquatica</name>
    <dbReference type="NCBI Taxonomy" id="225991"/>
    <lineage>
        <taxon>Bacteria</taxon>
        <taxon>Pseudomonadati</taxon>
        <taxon>Pseudomonadota</taxon>
        <taxon>Betaproteobacteria</taxon>
        <taxon>Burkholderiales</taxon>
        <taxon>Comamonadaceae</taxon>
        <taxon>Comamonas</taxon>
    </lineage>
</organism>
<evidence type="ECO:0000256" key="1">
    <source>
        <dbReference type="ARBA" id="ARBA00009437"/>
    </source>
</evidence>
<dbReference type="SUPFAM" id="SSF53850">
    <property type="entry name" value="Periplasmic binding protein-like II"/>
    <property type="match status" value="1"/>
</dbReference>
<evidence type="ECO:0000259" key="5">
    <source>
        <dbReference type="PROSITE" id="PS50931"/>
    </source>
</evidence>
<keyword evidence="2" id="KW-0805">Transcription regulation</keyword>
<keyword evidence="3" id="KW-0238">DNA-binding</keyword>